<dbReference type="SUPFAM" id="SSF53474">
    <property type="entry name" value="alpha/beta-Hydrolases"/>
    <property type="match status" value="1"/>
</dbReference>
<dbReference type="AlphaFoldDB" id="A0A4U3MMG3"/>
<organism evidence="1 2">
    <name type="scientific">Herbidospora galbida</name>
    <dbReference type="NCBI Taxonomy" id="2575442"/>
    <lineage>
        <taxon>Bacteria</taxon>
        <taxon>Bacillati</taxon>
        <taxon>Actinomycetota</taxon>
        <taxon>Actinomycetes</taxon>
        <taxon>Streptosporangiales</taxon>
        <taxon>Streptosporangiaceae</taxon>
        <taxon>Herbidospora</taxon>
    </lineage>
</organism>
<dbReference type="RefSeq" id="WP_137246823.1">
    <property type="nucleotide sequence ID" value="NZ_SZQA01000007.1"/>
</dbReference>
<dbReference type="Proteomes" id="UP000308705">
    <property type="component" value="Unassembled WGS sequence"/>
</dbReference>
<dbReference type="Gene3D" id="3.40.50.1820">
    <property type="entry name" value="alpha/beta hydrolase"/>
    <property type="match status" value="1"/>
</dbReference>
<dbReference type="OrthoDB" id="582315at2"/>
<reference evidence="1 2" key="1">
    <citation type="submission" date="2019-04" db="EMBL/GenBank/DDBJ databases">
        <title>Herbidospora sp. NEAU-GS14.nov., a novel actinomycete isolated from soil.</title>
        <authorList>
            <person name="Han L."/>
        </authorList>
    </citation>
    <scope>NUCLEOTIDE SEQUENCE [LARGE SCALE GENOMIC DNA]</scope>
    <source>
        <strain evidence="1 2">NEAU-GS14</strain>
    </source>
</reference>
<gene>
    <name evidence="1" type="ORF">FDA94_10310</name>
</gene>
<protein>
    <recommendedName>
        <fullName evidence="3">Alpha/beta hydrolase</fullName>
    </recommendedName>
</protein>
<evidence type="ECO:0008006" key="3">
    <source>
        <dbReference type="Google" id="ProtNLM"/>
    </source>
</evidence>
<keyword evidence="2" id="KW-1185">Reference proteome</keyword>
<dbReference type="InterPro" id="IPR029058">
    <property type="entry name" value="AB_hydrolase_fold"/>
</dbReference>
<evidence type="ECO:0000313" key="1">
    <source>
        <dbReference type="EMBL" id="TKK89317.1"/>
    </source>
</evidence>
<dbReference type="EMBL" id="SZQA01000007">
    <property type="protein sequence ID" value="TKK89317.1"/>
    <property type="molecule type" value="Genomic_DNA"/>
</dbReference>
<comment type="caution">
    <text evidence="1">The sequence shown here is derived from an EMBL/GenBank/DDBJ whole genome shotgun (WGS) entry which is preliminary data.</text>
</comment>
<proteinExistence type="predicted"/>
<evidence type="ECO:0000313" key="2">
    <source>
        <dbReference type="Proteomes" id="UP000308705"/>
    </source>
</evidence>
<name>A0A4U3MMG3_9ACTN</name>
<accession>A0A4U3MMG3</accession>
<sequence length="268" mass="30161">MRRNLLIYQGPGAPPTPEGWHAARVTHHDPRSLCRWIDANWDGGRIALVGHGMAGLVFRHAYLIANGDDDSREHRPWAGHVSRMVLLATPSRGAGLGRFRRGGPYVTDLRIRWVDHFDRTTDPVKVVQINDPSASRDDCVDVEQFPNARHVTTPDVFDNRAILDAVLGRFQPTTPPSRPTPQPTEFLLTPYTRLGTFLDLYAQTYALHRHAGLTVTAVEGGARTLARALSRVPSLRFDTVRLDRPALPPDFPWHRVVEREQAGHITYR</sequence>